<gene>
    <name evidence="8" type="ORF">AS203_10100</name>
</gene>
<dbReference type="RefSeq" id="WP_060544438.1">
    <property type="nucleotide sequence ID" value="NZ_CP013195.1"/>
</dbReference>
<organism evidence="8 9">
    <name type="scientific">Hoylesella enoeca</name>
    <dbReference type="NCBI Taxonomy" id="76123"/>
    <lineage>
        <taxon>Bacteria</taxon>
        <taxon>Pseudomonadati</taxon>
        <taxon>Bacteroidota</taxon>
        <taxon>Bacteroidia</taxon>
        <taxon>Bacteroidales</taxon>
        <taxon>Prevotellaceae</taxon>
        <taxon>Hoylesella</taxon>
    </lineage>
</organism>
<comment type="subcellular location">
    <subcellularLocation>
        <location evidence="1">Cell outer membrane</location>
    </subcellularLocation>
</comment>
<feature type="domain" description="SusD-like N-terminal" evidence="7">
    <location>
        <begin position="91"/>
        <end position="198"/>
    </location>
</feature>
<proteinExistence type="inferred from homology"/>
<dbReference type="InterPro" id="IPR033985">
    <property type="entry name" value="SusD-like_N"/>
</dbReference>
<dbReference type="Pfam" id="PF14322">
    <property type="entry name" value="SusD-like_3"/>
    <property type="match status" value="1"/>
</dbReference>
<dbReference type="Proteomes" id="UP000056252">
    <property type="component" value="Chromosome"/>
</dbReference>
<evidence type="ECO:0000259" key="6">
    <source>
        <dbReference type="Pfam" id="PF07980"/>
    </source>
</evidence>
<evidence type="ECO:0000313" key="8">
    <source>
        <dbReference type="EMBL" id="ALO49400.1"/>
    </source>
</evidence>
<keyword evidence="9" id="KW-1185">Reference proteome</keyword>
<feature type="domain" description="RagB/SusD" evidence="6">
    <location>
        <begin position="259"/>
        <end position="592"/>
    </location>
</feature>
<dbReference type="KEGG" id="peo:AS203_10100"/>
<dbReference type="PROSITE" id="PS51257">
    <property type="entry name" value="PROKAR_LIPOPROTEIN"/>
    <property type="match status" value="1"/>
</dbReference>
<evidence type="ECO:0000256" key="3">
    <source>
        <dbReference type="ARBA" id="ARBA00022729"/>
    </source>
</evidence>
<dbReference type="GO" id="GO:0009279">
    <property type="term" value="C:cell outer membrane"/>
    <property type="evidence" value="ECO:0007669"/>
    <property type="project" value="UniProtKB-SubCell"/>
</dbReference>
<dbReference type="eggNOG" id="COG0457">
    <property type="taxonomic scope" value="Bacteria"/>
</dbReference>
<accession>A0A0S2KM71</accession>
<dbReference type="InterPro" id="IPR011990">
    <property type="entry name" value="TPR-like_helical_dom_sf"/>
</dbReference>
<dbReference type="SUPFAM" id="SSF48452">
    <property type="entry name" value="TPR-like"/>
    <property type="match status" value="1"/>
</dbReference>
<keyword evidence="4" id="KW-0472">Membrane</keyword>
<protein>
    <submittedName>
        <fullName evidence="8">SusD family protein</fullName>
    </submittedName>
</protein>
<dbReference type="STRING" id="76123.AS203_10100"/>
<evidence type="ECO:0000256" key="4">
    <source>
        <dbReference type="ARBA" id="ARBA00023136"/>
    </source>
</evidence>
<comment type="similarity">
    <text evidence="2">Belongs to the SusD family.</text>
</comment>
<dbReference type="OrthoDB" id="1031584at2"/>
<dbReference type="Gene3D" id="1.25.40.390">
    <property type="match status" value="1"/>
</dbReference>
<dbReference type="EMBL" id="CP013195">
    <property type="protein sequence ID" value="ALO49400.1"/>
    <property type="molecule type" value="Genomic_DNA"/>
</dbReference>
<reference evidence="9" key="1">
    <citation type="submission" date="2015-11" db="EMBL/GenBank/DDBJ databases">
        <authorList>
            <person name="Holder M.E."/>
            <person name="Ajami N.J."/>
            <person name="Petrosino J.F."/>
        </authorList>
    </citation>
    <scope>NUCLEOTIDE SEQUENCE [LARGE SCALE GENOMIC DNA]</scope>
    <source>
        <strain evidence="9">F0113</strain>
    </source>
</reference>
<keyword evidence="5" id="KW-0998">Cell outer membrane</keyword>
<evidence type="ECO:0000256" key="2">
    <source>
        <dbReference type="ARBA" id="ARBA00006275"/>
    </source>
</evidence>
<dbReference type="AlphaFoldDB" id="A0A0S2KM71"/>
<name>A0A0S2KM71_9BACT</name>
<dbReference type="Pfam" id="PF07980">
    <property type="entry name" value="SusD_RagB"/>
    <property type="match status" value="1"/>
</dbReference>
<evidence type="ECO:0000256" key="1">
    <source>
        <dbReference type="ARBA" id="ARBA00004442"/>
    </source>
</evidence>
<keyword evidence="3" id="KW-0732">Signal</keyword>
<dbReference type="InterPro" id="IPR012944">
    <property type="entry name" value="SusD_RagB_dom"/>
</dbReference>
<evidence type="ECO:0000313" key="9">
    <source>
        <dbReference type="Proteomes" id="UP000056252"/>
    </source>
</evidence>
<evidence type="ECO:0000259" key="7">
    <source>
        <dbReference type="Pfam" id="PF14322"/>
    </source>
</evidence>
<sequence length="592" mass="66424">MKTITYITLAATLFVASCDLERTPQDTLAGTNYFNNKAELEAYTNGFYALIPAAENIYGETSDIVIPTALTSEVLGTRTVPASGGGWSWQMLSDINTYLKNSVRCSDASVREEYDGVARFFRAYFYFEKVKRFGEVPWFDQPLTSTDDKLYEARTPRNELMSNILADINYAIDHLSTTKSKYRVTKWTALALKSRIFLFEGTFRKYHGIDGYDAYLTEAVNASKQFMDNSPYAIYSKGTTPYRDLFASNDAKDTEVILARNYNLGLNIVHSVNQYFISGGSKPGLNKKIVDSYLMSDGTRFTDQAGYSTMTYYQEMQNRDPRLAQTVIAPGYTRIGDTQILSPSFASTTTGYQLIKWVTDKSQDNYNKSYNDMILFRAAEVYLNYAEAKAELGTLTQSDLDASVLKIRQRVGMPGINMAAANAAPDAYLASAETGYANVSGANKGVILEIRRERTIELLCEGFRYADLMRWKEGKVFEQQFRGIYCPALDPTKKFVVLDMNGNGMNDALDICIYAGSTAPSKATYPELTAITVFLKLNENVELANGMAGGNVIVHDIHKNARTWTENRDYLYPIPQDQVTLYGGRLTQNPNW</sequence>
<evidence type="ECO:0000256" key="5">
    <source>
        <dbReference type="ARBA" id="ARBA00023237"/>
    </source>
</evidence>